<feature type="region of interest" description="Disordered" evidence="3">
    <location>
        <begin position="784"/>
        <end position="861"/>
    </location>
</feature>
<protein>
    <submittedName>
        <fullName evidence="5">Carbon monoxide dehydrogenase</fullName>
    </submittedName>
</protein>
<dbReference type="Pfam" id="PF02738">
    <property type="entry name" value="MoCoBD_1"/>
    <property type="match status" value="1"/>
</dbReference>
<dbReference type="GO" id="GO:0016491">
    <property type="term" value="F:oxidoreductase activity"/>
    <property type="evidence" value="ECO:0007669"/>
    <property type="project" value="UniProtKB-KW"/>
</dbReference>
<dbReference type="Pfam" id="PF20256">
    <property type="entry name" value="MoCoBD_2"/>
    <property type="match status" value="1"/>
</dbReference>
<dbReference type="AlphaFoldDB" id="A0A6F8YRD9"/>
<keyword evidence="1" id="KW-0500">Molybdenum</keyword>
<dbReference type="InterPro" id="IPR008274">
    <property type="entry name" value="AldOxase/xan_DH_MoCoBD1"/>
</dbReference>
<dbReference type="PANTHER" id="PTHR11908">
    <property type="entry name" value="XANTHINE DEHYDROGENASE"/>
    <property type="match status" value="1"/>
</dbReference>
<dbReference type="SUPFAM" id="SSF54665">
    <property type="entry name" value="CO dehydrogenase molybdoprotein N-domain-like"/>
    <property type="match status" value="1"/>
</dbReference>
<dbReference type="SMART" id="SM01008">
    <property type="entry name" value="Ald_Xan_dh_C"/>
    <property type="match status" value="1"/>
</dbReference>
<feature type="region of interest" description="Disordered" evidence="3">
    <location>
        <begin position="909"/>
        <end position="959"/>
    </location>
</feature>
<dbReference type="SUPFAM" id="SSF56003">
    <property type="entry name" value="Molybdenum cofactor-binding domain"/>
    <property type="match status" value="1"/>
</dbReference>
<evidence type="ECO:0000256" key="3">
    <source>
        <dbReference type="SAM" id="MobiDB-lite"/>
    </source>
</evidence>
<dbReference type="InterPro" id="IPR037165">
    <property type="entry name" value="AldOxase/xan_DH_Mopterin-bd_sf"/>
</dbReference>
<organism evidence="5 6">
    <name type="scientific">Phytohabitans suffuscus</name>
    <dbReference type="NCBI Taxonomy" id="624315"/>
    <lineage>
        <taxon>Bacteria</taxon>
        <taxon>Bacillati</taxon>
        <taxon>Actinomycetota</taxon>
        <taxon>Actinomycetes</taxon>
        <taxon>Micromonosporales</taxon>
        <taxon>Micromonosporaceae</taxon>
    </lineage>
</organism>
<gene>
    <name evidence="5" type="primary">cutL_1</name>
    <name evidence="5" type="ORF">Psuf_060680</name>
</gene>
<feature type="compositionally biased region" description="Basic residues" evidence="3">
    <location>
        <begin position="835"/>
        <end position="850"/>
    </location>
</feature>
<feature type="compositionally biased region" description="Basic and acidic residues" evidence="3">
    <location>
        <begin position="921"/>
        <end position="952"/>
    </location>
</feature>
<proteinExistence type="predicted"/>
<dbReference type="Gene3D" id="3.30.365.10">
    <property type="entry name" value="Aldehyde oxidase/xanthine dehydrogenase, molybdopterin binding domain"/>
    <property type="match status" value="4"/>
</dbReference>
<evidence type="ECO:0000313" key="5">
    <source>
        <dbReference type="EMBL" id="BCB88755.1"/>
    </source>
</evidence>
<dbReference type="InterPro" id="IPR046867">
    <property type="entry name" value="AldOxase/xan_DH_MoCoBD2"/>
</dbReference>
<dbReference type="KEGG" id="psuu:Psuf_060680"/>
<keyword evidence="6" id="KW-1185">Reference proteome</keyword>
<feature type="region of interest" description="Disordered" evidence="3">
    <location>
        <begin position="874"/>
        <end position="893"/>
    </location>
</feature>
<dbReference type="Pfam" id="PF01315">
    <property type="entry name" value="Ald_Xan_dh_C"/>
    <property type="match status" value="1"/>
</dbReference>
<feature type="compositionally biased region" description="Basic residues" evidence="3">
    <location>
        <begin position="909"/>
        <end position="920"/>
    </location>
</feature>
<reference evidence="5 6" key="2">
    <citation type="submission" date="2020-03" db="EMBL/GenBank/DDBJ databases">
        <authorList>
            <person name="Ichikawa N."/>
            <person name="Kimura A."/>
            <person name="Kitahashi Y."/>
            <person name="Uohara A."/>
        </authorList>
    </citation>
    <scope>NUCLEOTIDE SEQUENCE [LARGE SCALE GENOMIC DNA]</scope>
    <source>
        <strain evidence="5 6">NBRC 105367</strain>
    </source>
</reference>
<name>A0A6F8YRD9_9ACTN</name>
<dbReference type="InterPro" id="IPR016208">
    <property type="entry name" value="Ald_Oxase/xanthine_DH-like"/>
</dbReference>
<feature type="compositionally biased region" description="Low complexity" evidence="3">
    <location>
        <begin position="882"/>
        <end position="892"/>
    </location>
</feature>
<dbReference type="GO" id="GO:0005506">
    <property type="term" value="F:iron ion binding"/>
    <property type="evidence" value="ECO:0007669"/>
    <property type="project" value="InterPro"/>
</dbReference>
<accession>A0A6F8YRD9</accession>
<dbReference type="PANTHER" id="PTHR11908:SF132">
    <property type="entry name" value="ALDEHYDE OXIDASE 1-RELATED"/>
    <property type="match status" value="1"/>
</dbReference>
<feature type="domain" description="Aldehyde oxidase/xanthine dehydrogenase a/b hammerhead" evidence="4">
    <location>
        <begin position="23"/>
        <end position="132"/>
    </location>
</feature>
<dbReference type="EMBL" id="AP022871">
    <property type="protein sequence ID" value="BCB88755.1"/>
    <property type="molecule type" value="Genomic_DNA"/>
</dbReference>
<reference evidence="5 6" key="1">
    <citation type="submission" date="2020-03" db="EMBL/GenBank/DDBJ databases">
        <title>Whole genome shotgun sequence of Phytohabitans suffuscus NBRC 105367.</title>
        <authorList>
            <person name="Komaki H."/>
            <person name="Tamura T."/>
        </authorList>
    </citation>
    <scope>NUCLEOTIDE SEQUENCE [LARGE SCALE GENOMIC DNA]</scope>
    <source>
        <strain evidence="5 6">NBRC 105367</strain>
    </source>
</reference>
<dbReference type="Proteomes" id="UP000503011">
    <property type="component" value="Chromosome"/>
</dbReference>
<evidence type="ECO:0000313" key="6">
    <source>
        <dbReference type="Proteomes" id="UP000503011"/>
    </source>
</evidence>
<keyword evidence="2" id="KW-0560">Oxidoreductase</keyword>
<sequence>MSTEPRTWTGRALPRLEDPAIVRGWGRYVADLAAGDPHRLHARFVRGTHARGRLVSVTAPPGVTLFTAADLRGVAPIRAVLHRPDFVAVETPILATTEVRFVGEPVALVVADTEAAAEDALETVEVEVEPLPAVLSAAQALAPGAPLVHAVEYPGDPNTVVDGRIHTDGFDAAYAAAARVVAVQVGSARQSAMPLEARAGYATYDRASGRSTLYGTLQMPHVTRTGIADCLGIAEDALRVVAPDVGGAFGAKMTLAREDVALVWASRHLRRDIAWIETREENFTAAWHSREQAYDIEGAFAADGELLALRGDLVCDVGAYCCYPVTWGVEPLMALAELTGPYRVRQYSVRARAVVTNKCPIAPYRGVSRPMQVLAMERLLDVAAAELGVDRVEIRRRNLVTEFPHRTPTGLVLDEASHQQTLTAAAELADLDDFRTRQAKARAEGRYLGIGFSCFAERTGYGTPAFAARSRPYPLGRQAAPVITPGFERVVLTMDPSGGLTLRIGAAPHGQGLKTTLAQVVCDELGLEPAAVRVIASDTDHTPYGWGSFASRAMVVAGGASLLAARQLAERLRTLAADRLGGLSGEIDLAAGRAQRRGTGDSVPIAVLARDTYHSAHLIPDKGEPALESVGHYDPSGTFANACHVAEVEVDPLTGRVEIRRFLVAEDAGRLINPAVVHGQIHGGVAQGIANALYEELVYDDRGVPITTSLMDYLPPTAAEVPHIDIVHVETISPATVTGAKGVGEGGTIGAPAAIANAISDALAPFGVGVFHLPATPHRIRTAIRTRGHVKGPTDDRHRPAPALRQRRPPRRERRATPHPRRRPARGLRPDRHPPRLRARGLRRLHRPGRRAAGARVPDVRRAGRRVLGAYRRRARPRRRAPAPGAAGLLGAPRPPMWILHPRLSHPCRRLPRRAPRRGRGRDPRHAVREPVPVHRIPEHRQGHPRRPARDARRQRRAW</sequence>
<feature type="compositionally biased region" description="Basic residues" evidence="3">
    <location>
        <begin position="805"/>
        <end position="826"/>
    </location>
</feature>
<dbReference type="Gene3D" id="3.90.1170.50">
    <property type="entry name" value="Aldehyde oxidase/xanthine dehydrogenase, a/b hammerhead"/>
    <property type="match status" value="1"/>
</dbReference>
<dbReference type="InterPro" id="IPR000674">
    <property type="entry name" value="Ald_Oxase/Xan_DH_a/b"/>
</dbReference>
<dbReference type="InterPro" id="IPR036856">
    <property type="entry name" value="Ald_Oxase/Xan_DH_a/b_sf"/>
</dbReference>
<evidence type="ECO:0000256" key="1">
    <source>
        <dbReference type="ARBA" id="ARBA00022505"/>
    </source>
</evidence>
<evidence type="ECO:0000256" key="2">
    <source>
        <dbReference type="ARBA" id="ARBA00023002"/>
    </source>
</evidence>
<evidence type="ECO:0000259" key="4">
    <source>
        <dbReference type="SMART" id="SM01008"/>
    </source>
</evidence>